<dbReference type="SUPFAM" id="SSF49464">
    <property type="entry name" value="Carboxypeptidase regulatory domain-like"/>
    <property type="match status" value="1"/>
</dbReference>
<dbReference type="InterPro" id="IPR036942">
    <property type="entry name" value="Beta-barrel_TonB_sf"/>
</dbReference>
<reference evidence="6" key="1">
    <citation type="submission" date="2021-03" db="EMBL/GenBank/DDBJ databases">
        <title>Fibrella sp. HMF5335 genome sequencing and assembly.</title>
        <authorList>
            <person name="Kang H."/>
            <person name="Kim H."/>
            <person name="Bae S."/>
            <person name="Joh K."/>
        </authorList>
    </citation>
    <scope>NUCLEOTIDE SEQUENCE</scope>
    <source>
        <strain evidence="6">HMF5335</strain>
    </source>
</reference>
<dbReference type="InterPro" id="IPR057601">
    <property type="entry name" value="Oar-like_b-barrel"/>
</dbReference>
<keyword evidence="7" id="KW-1185">Reference proteome</keyword>
<evidence type="ECO:0000259" key="5">
    <source>
        <dbReference type="Pfam" id="PF25183"/>
    </source>
</evidence>
<comment type="subcellular location">
    <subcellularLocation>
        <location evidence="1">Cell outer membrane</location>
    </subcellularLocation>
</comment>
<gene>
    <name evidence="6" type="ORF">J2I47_21220</name>
</gene>
<sequence>MLRVFLLSIAALFLCLTAAIGQVTTASIAGQIIDAETNQPLLGATVQATHQPTGTQYGGVTREEGRFTIPNMRVGGPYLVTITYVGYKTETIDNVSLVLGQRLPLNVSLRSESSTLQTVTVRAASGDVMSSNRTGASTNIGSEQLRTLPTIKRSVFDYTRLTPMSGGDGSFGGRNSRFNNFALNGAIFVNPFGLDAATPGGQADAQPVSLDAIEQVQVALSPYDVTQAGFTGAGINAVTKSGTNQLHGTAFVFSRNQDLTGKRIKGTDITVPSSSQDQFGFSVGGPIIKNKLFFFVNAEFDRRSDLGTAGWVASRPGLTGANVSRVAAADLDLVANTLKTLYGYDPGAYENFTHKTQNSKGILKLDWNINRVHKLSFMYNFLDASRDLPANPSAIGRRGPDFLTLQYYTSGYRINNKLNGGILELNSNFNGRYANKLQVGYTAFRDTRDPFSSPFPTINIGKDGVRYIVAGHEPFSINNRLTQDVTQITDNFNIYAGKHTLTLGGSFEKFSFGNSFNLGAYAGVFGPEFASVADFIKTANNTVPYGQDFNGKDTYFKDAVAGAQATFAAGKWALAETNVGQLGLYAQDEWQATQKLVLTYGLKVDLPMYFNTQDKIRENISPDRNCCYFPDRTYFNENGQTVKLNSLELPTTAPLFSPRVGFNYDLKGDGKQKLRGGTGVFTGRFPFVWIGNQVANPNFFFYCTTSPDFRFPQVWKSSLGYDHKFANGWTTSVDVLYNKDINAMIVRNYGLNKPTGKLNTPDSRPYYQASDKAQNDAYVFTNTSLGYTFNASIQVQRSFQNGFFFSGAYNYLNAQDASSLSAEISSDAYARNPAYGNVNQAVAGPSYYGNRHRFVGSLSKRFVYGNGGRWATTVSGVAEYAEGSRFSFTYGGDINNDGAFDNDLMYIPTAAQVGQMKFSGDDAAQAAQRAGLEQYIQQDDYLSSHRGEVAGKFASTTPWFSTLDLRLMQDLRLKNAHAIQFSLDVLNFGNLLNSNWGVRQIASYTGLAQPLGAATDVKTGAVVYSFDANQKSTFFNDTQLISRWRMQFGMRYSF</sequence>
<evidence type="ECO:0000256" key="3">
    <source>
        <dbReference type="ARBA" id="ARBA00023237"/>
    </source>
</evidence>
<dbReference type="RefSeq" id="WP_207366623.1">
    <property type="nucleotide sequence ID" value="NZ_JAFMYV010000012.1"/>
</dbReference>
<keyword evidence="4" id="KW-0732">Signal</keyword>
<dbReference type="Gene3D" id="2.60.40.1120">
    <property type="entry name" value="Carboxypeptidase-like, regulatory domain"/>
    <property type="match status" value="1"/>
</dbReference>
<feature type="domain" description="TonB-dependent transporter Oar-like beta-barrel" evidence="5">
    <location>
        <begin position="238"/>
        <end position="699"/>
    </location>
</feature>
<proteinExistence type="predicted"/>
<dbReference type="Proteomes" id="UP000664034">
    <property type="component" value="Unassembled WGS sequence"/>
</dbReference>
<feature type="chain" id="PRO_5036814491" evidence="4">
    <location>
        <begin position="22"/>
        <end position="1054"/>
    </location>
</feature>
<evidence type="ECO:0000256" key="2">
    <source>
        <dbReference type="ARBA" id="ARBA00023136"/>
    </source>
</evidence>
<name>A0A939GKR9_9BACT</name>
<keyword evidence="2" id="KW-0472">Membrane</keyword>
<dbReference type="Pfam" id="PF25183">
    <property type="entry name" value="OMP_b-brl_4"/>
    <property type="match status" value="1"/>
</dbReference>
<dbReference type="GO" id="GO:0009279">
    <property type="term" value="C:cell outer membrane"/>
    <property type="evidence" value="ECO:0007669"/>
    <property type="project" value="UniProtKB-SubCell"/>
</dbReference>
<dbReference type="AlphaFoldDB" id="A0A939GKR9"/>
<feature type="signal peptide" evidence="4">
    <location>
        <begin position="1"/>
        <end position="21"/>
    </location>
</feature>
<keyword evidence="3" id="KW-0998">Cell outer membrane</keyword>
<keyword evidence="6" id="KW-0675">Receptor</keyword>
<dbReference type="SUPFAM" id="SSF56935">
    <property type="entry name" value="Porins"/>
    <property type="match status" value="1"/>
</dbReference>
<evidence type="ECO:0000256" key="4">
    <source>
        <dbReference type="SAM" id="SignalP"/>
    </source>
</evidence>
<dbReference type="Pfam" id="PF13620">
    <property type="entry name" value="CarboxypepD_reg"/>
    <property type="match status" value="1"/>
</dbReference>
<protein>
    <submittedName>
        <fullName evidence="6">TonB-dependent receptor</fullName>
    </submittedName>
</protein>
<evidence type="ECO:0000313" key="7">
    <source>
        <dbReference type="Proteomes" id="UP000664034"/>
    </source>
</evidence>
<organism evidence="6 7">
    <name type="scientific">Fibrella rubiginis</name>
    <dbReference type="NCBI Taxonomy" id="2817060"/>
    <lineage>
        <taxon>Bacteria</taxon>
        <taxon>Pseudomonadati</taxon>
        <taxon>Bacteroidota</taxon>
        <taxon>Cytophagia</taxon>
        <taxon>Cytophagales</taxon>
        <taxon>Spirosomataceae</taxon>
        <taxon>Fibrella</taxon>
    </lineage>
</organism>
<accession>A0A939GKR9</accession>
<dbReference type="EMBL" id="JAFMYV010000012">
    <property type="protein sequence ID" value="MBO0939089.1"/>
    <property type="molecule type" value="Genomic_DNA"/>
</dbReference>
<dbReference type="InterPro" id="IPR008969">
    <property type="entry name" value="CarboxyPept-like_regulatory"/>
</dbReference>
<dbReference type="Gene3D" id="2.40.170.20">
    <property type="entry name" value="TonB-dependent receptor, beta-barrel domain"/>
    <property type="match status" value="1"/>
</dbReference>
<evidence type="ECO:0000256" key="1">
    <source>
        <dbReference type="ARBA" id="ARBA00004442"/>
    </source>
</evidence>
<evidence type="ECO:0000313" key="6">
    <source>
        <dbReference type="EMBL" id="MBO0939089.1"/>
    </source>
</evidence>
<comment type="caution">
    <text evidence="6">The sequence shown here is derived from an EMBL/GenBank/DDBJ whole genome shotgun (WGS) entry which is preliminary data.</text>
</comment>